<dbReference type="Gene3D" id="3.20.20.370">
    <property type="entry name" value="Glycoside hydrolase/deacetylase"/>
    <property type="match status" value="1"/>
</dbReference>
<keyword evidence="6 13" id="KW-0732">Signal</keyword>
<proteinExistence type="predicted"/>
<evidence type="ECO:0000313" key="16">
    <source>
        <dbReference type="Proteomes" id="UP000383932"/>
    </source>
</evidence>
<evidence type="ECO:0000256" key="8">
    <source>
        <dbReference type="ARBA" id="ARBA00023136"/>
    </source>
</evidence>
<protein>
    <submittedName>
        <fullName evidence="15">Carbohydrate esterase family 4 protein</fullName>
    </submittedName>
</protein>
<evidence type="ECO:0000256" key="12">
    <source>
        <dbReference type="SAM" id="MobiDB-lite"/>
    </source>
</evidence>
<feature type="chain" id="PRO_5024274343" evidence="13">
    <location>
        <begin position="22"/>
        <end position="305"/>
    </location>
</feature>
<dbReference type="GO" id="GO:0005886">
    <property type="term" value="C:plasma membrane"/>
    <property type="evidence" value="ECO:0007669"/>
    <property type="project" value="UniProtKB-SubCell"/>
</dbReference>
<accession>A0A5N5QUU6</accession>
<dbReference type="Pfam" id="PF01522">
    <property type="entry name" value="Polysacc_deac_1"/>
    <property type="match status" value="1"/>
</dbReference>
<keyword evidence="5" id="KW-0479">Metal-binding</keyword>
<keyword evidence="16" id="KW-1185">Reference proteome</keyword>
<keyword evidence="7" id="KW-0378">Hydrolase</keyword>
<dbReference type="GO" id="GO:0071555">
    <property type="term" value="P:cell wall organization"/>
    <property type="evidence" value="ECO:0007669"/>
    <property type="project" value="UniProtKB-KW"/>
</dbReference>
<evidence type="ECO:0000256" key="10">
    <source>
        <dbReference type="ARBA" id="ARBA00023288"/>
    </source>
</evidence>
<evidence type="ECO:0000256" key="7">
    <source>
        <dbReference type="ARBA" id="ARBA00022801"/>
    </source>
</evidence>
<keyword evidence="10" id="KW-0449">Lipoprotein</keyword>
<dbReference type="OrthoDB" id="2125469at2759"/>
<keyword evidence="4" id="KW-0336">GPI-anchor</keyword>
<dbReference type="GO" id="GO:0016810">
    <property type="term" value="F:hydrolase activity, acting on carbon-nitrogen (but not peptide) bonds"/>
    <property type="evidence" value="ECO:0007669"/>
    <property type="project" value="InterPro"/>
</dbReference>
<feature type="compositionally biased region" description="Polar residues" evidence="12">
    <location>
        <begin position="43"/>
        <end position="55"/>
    </location>
</feature>
<feature type="signal peptide" evidence="13">
    <location>
        <begin position="1"/>
        <end position="21"/>
    </location>
</feature>
<dbReference type="GO" id="GO:0098552">
    <property type="term" value="C:side of membrane"/>
    <property type="evidence" value="ECO:0007669"/>
    <property type="project" value="UniProtKB-KW"/>
</dbReference>
<dbReference type="PROSITE" id="PS51677">
    <property type="entry name" value="NODB"/>
    <property type="match status" value="1"/>
</dbReference>
<evidence type="ECO:0000256" key="13">
    <source>
        <dbReference type="SAM" id="SignalP"/>
    </source>
</evidence>
<evidence type="ECO:0000256" key="9">
    <source>
        <dbReference type="ARBA" id="ARBA00023277"/>
    </source>
</evidence>
<sequence>MFLFTRAALTTALFGAVSVSAIPVNGSHAQPLAPSNPPPSPSVTSALPPSPSTSGLPRVIERCIEPMTVALSFDDGPYNWTTQLVDLLRDNGAKATFCMNGDNWGCIYGGDNPAHVKYAYDNGMQICSHGWSHANMSTLTGAALRSEFTRYVVYLLAFASSGRQHGARINDAIKEITGAFPNMMRAPYGEIGGQFLQEVASPGINQTVILWDFDSGDTTGATAEESKKAYKDLIDSNPKNVLALNHETKAPTVMDVIPYVIKLLNDKGYRMVTVAECLGASPYRDIGQPTTPLVSVFTSYPRPQH</sequence>
<dbReference type="EMBL" id="SSOP01000009">
    <property type="protein sequence ID" value="KAB5595399.1"/>
    <property type="molecule type" value="Genomic_DNA"/>
</dbReference>
<keyword evidence="9" id="KW-0119">Carbohydrate metabolism</keyword>
<evidence type="ECO:0000256" key="6">
    <source>
        <dbReference type="ARBA" id="ARBA00022729"/>
    </source>
</evidence>
<dbReference type="SUPFAM" id="SSF88713">
    <property type="entry name" value="Glycoside hydrolase/deacetylase"/>
    <property type="match status" value="1"/>
</dbReference>
<evidence type="ECO:0000259" key="14">
    <source>
        <dbReference type="PROSITE" id="PS51677"/>
    </source>
</evidence>
<dbReference type="PANTHER" id="PTHR46471">
    <property type="entry name" value="CHITIN DEACETYLASE"/>
    <property type="match status" value="1"/>
</dbReference>
<keyword evidence="11" id="KW-0961">Cell wall biogenesis/degradation</keyword>
<comment type="caution">
    <text evidence="15">The sequence shown here is derived from an EMBL/GenBank/DDBJ whole genome shotgun (WGS) entry which is preliminary data.</text>
</comment>
<dbReference type="GO" id="GO:0046872">
    <property type="term" value="F:metal ion binding"/>
    <property type="evidence" value="ECO:0007669"/>
    <property type="project" value="UniProtKB-KW"/>
</dbReference>
<evidence type="ECO:0000256" key="11">
    <source>
        <dbReference type="ARBA" id="ARBA00023316"/>
    </source>
</evidence>
<dbReference type="InterPro" id="IPR002509">
    <property type="entry name" value="NODB_dom"/>
</dbReference>
<reference evidence="15 16" key="1">
    <citation type="journal article" date="2019" name="Fungal Biol. Biotechnol.">
        <title>Draft genome sequence of fastidious pathogen Ceratobasidium theobromae, which causes vascular-streak dieback in Theobroma cacao.</title>
        <authorList>
            <person name="Ali S.S."/>
            <person name="Asman A."/>
            <person name="Shao J."/>
            <person name="Firmansyah A.P."/>
            <person name="Susilo A.W."/>
            <person name="Rosmana A."/>
            <person name="McMahon P."/>
            <person name="Junaid M."/>
            <person name="Guest D."/>
            <person name="Kheng T.Y."/>
            <person name="Meinhardt L.W."/>
            <person name="Bailey B.A."/>
        </authorList>
    </citation>
    <scope>NUCLEOTIDE SEQUENCE [LARGE SCALE GENOMIC DNA]</scope>
    <source>
        <strain evidence="15 16">CT2</strain>
    </source>
</reference>
<evidence type="ECO:0000313" key="15">
    <source>
        <dbReference type="EMBL" id="KAB5595399.1"/>
    </source>
</evidence>
<dbReference type="InterPro" id="IPR011330">
    <property type="entry name" value="Glyco_hydro/deAcase_b/a-brl"/>
</dbReference>
<evidence type="ECO:0000256" key="4">
    <source>
        <dbReference type="ARBA" id="ARBA00022622"/>
    </source>
</evidence>
<comment type="subcellular location">
    <subcellularLocation>
        <location evidence="2">Cell membrane</location>
        <topology evidence="2">Lipid-anchor</topology>
        <topology evidence="2">GPI-anchor</topology>
    </subcellularLocation>
</comment>
<feature type="domain" description="NodB homology" evidence="14">
    <location>
        <begin position="67"/>
        <end position="272"/>
    </location>
</feature>
<feature type="region of interest" description="Disordered" evidence="12">
    <location>
        <begin position="28"/>
        <end position="55"/>
    </location>
</feature>
<evidence type="ECO:0000256" key="2">
    <source>
        <dbReference type="ARBA" id="ARBA00004609"/>
    </source>
</evidence>
<gene>
    <name evidence="15" type="ORF">CTheo_1076</name>
</gene>
<dbReference type="PANTHER" id="PTHR46471:SF9">
    <property type="entry name" value="CHITIN DEACETYLASE"/>
    <property type="match status" value="1"/>
</dbReference>
<keyword evidence="3" id="KW-1003">Cell membrane</keyword>
<evidence type="ECO:0000256" key="3">
    <source>
        <dbReference type="ARBA" id="ARBA00022475"/>
    </source>
</evidence>
<dbReference type="GO" id="GO:0005975">
    <property type="term" value="P:carbohydrate metabolic process"/>
    <property type="evidence" value="ECO:0007669"/>
    <property type="project" value="InterPro"/>
</dbReference>
<name>A0A5N5QUU6_9AGAM</name>
<dbReference type="Proteomes" id="UP000383932">
    <property type="component" value="Unassembled WGS sequence"/>
</dbReference>
<evidence type="ECO:0000256" key="1">
    <source>
        <dbReference type="ARBA" id="ARBA00001941"/>
    </source>
</evidence>
<comment type="cofactor">
    <cofactor evidence="1">
        <name>Co(2+)</name>
        <dbReference type="ChEBI" id="CHEBI:48828"/>
    </cofactor>
</comment>
<evidence type="ECO:0000256" key="5">
    <source>
        <dbReference type="ARBA" id="ARBA00022723"/>
    </source>
</evidence>
<keyword evidence="8" id="KW-0472">Membrane</keyword>
<organism evidence="15 16">
    <name type="scientific">Ceratobasidium theobromae</name>
    <dbReference type="NCBI Taxonomy" id="1582974"/>
    <lineage>
        <taxon>Eukaryota</taxon>
        <taxon>Fungi</taxon>
        <taxon>Dikarya</taxon>
        <taxon>Basidiomycota</taxon>
        <taxon>Agaricomycotina</taxon>
        <taxon>Agaricomycetes</taxon>
        <taxon>Cantharellales</taxon>
        <taxon>Ceratobasidiaceae</taxon>
        <taxon>Ceratobasidium</taxon>
    </lineage>
</organism>
<keyword evidence="4" id="KW-0325">Glycoprotein</keyword>
<dbReference type="AlphaFoldDB" id="A0A5N5QUU6"/>